<feature type="transmembrane region" description="Helical" evidence="1">
    <location>
        <begin position="12"/>
        <end position="30"/>
    </location>
</feature>
<dbReference type="AlphaFoldDB" id="A0A1I6XGZ3"/>
<dbReference type="OrthoDB" id="9813911at2"/>
<evidence type="ECO:0000313" key="3">
    <source>
        <dbReference type="Proteomes" id="UP000199673"/>
    </source>
</evidence>
<accession>A0A1I6XGZ3</accession>
<evidence type="ECO:0008006" key="4">
    <source>
        <dbReference type="Google" id="ProtNLM"/>
    </source>
</evidence>
<dbReference type="Proteomes" id="UP000199673">
    <property type="component" value="Unassembled WGS sequence"/>
</dbReference>
<keyword evidence="1" id="KW-0472">Membrane</keyword>
<evidence type="ECO:0000313" key="2">
    <source>
        <dbReference type="EMBL" id="SFT37615.1"/>
    </source>
</evidence>
<sequence>MRNLLKLEEAALFLLSIYLFSTLDFAWWWFPALLLVPDVGMIGYLFNPKIGAFIYNLFHNRLVAAGIACYGLVFENEYWILAGLILFAHISLDRMMGYGLKFNDSFHHTHLEKIGKKR</sequence>
<reference evidence="3" key="1">
    <citation type="submission" date="2016-10" db="EMBL/GenBank/DDBJ databases">
        <authorList>
            <person name="Varghese N."/>
            <person name="Submissions S."/>
        </authorList>
    </citation>
    <scope>NUCLEOTIDE SEQUENCE [LARGE SCALE GENOMIC DNA]</scope>
    <source>
        <strain evidence="3">DSM 23445</strain>
    </source>
</reference>
<keyword evidence="1" id="KW-0812">Transmembrane</keyword>
<dbReference type="STRING" id="305507.SAMN04489724_0480"/>
<proteinExistence type="predicted"/>
<keyword evidence="3" id="KW-1185">Reference proteome</keyword>
<dbReference type="RefSeq" id="WP_091691100.1">
    <property type="nucleotide sequence ID" value="NZ_FPBF01000001.1"/>
</dbReference>
<protein>
    <recommendedName>
        <fullName evidence="4">DUF4260 domain-containing protein</fullName>
    </recommendedName>
</protein>
<dbReference type="Pfam" id="PF14079">
    <property type="entry name" value="DUF4260"/>
    <property type="match status" value="1"/>
</dbReference>
<organism evidence="2 3">
    <name type="scientific">Algoriphagus locisalis</name>
    <dbReference type="NCBI Taxonomy" id="305507"/>
    <lineage>
        <taxon>Bacteria</taxon>
        <taxon>Pseudomonadati</taxon>
        <taxon>Bacteroidota</taxon>
        <taxon>Cytophagia</taxon>
        <taxon>Cytophagales</taxon>
        <taxon>Cyclobacteriaceae</taxon>
        <taxon>Algoriphagus</taxon>
    </lineage>
</organism>
<name>A0A1I6XGZ3_9BACT</name>
<evidence type="ECO:0000256" key="1">
    <source>
        <dbReference type="SAM" id="Phobius"/>
    </source>
</evidence>
<keyword evidence="1" id="KW-1133">Transmembrane helix</keyword>
<feature type="transmembrane region" description="Helical" evidence="1">
    <location>
        <begin position="78"/>
        <end position="96"/>
    </location>
</feature>
<dbReference type="EMBL" id="FPBF01000001">
    <property type="protein sequence ID" value="SFT37615.1"/>
    <property type="molecule type" value="Genomic_DNA"/>
</dbReference>
<dbReference type="InterPro" id="IPR025356">
    <property type="entry name" value="DUF4260"/>
</dbReference>
<gene>
    <name evidence="2" type="ORF">SAMN04489724_0480</name>
</gene>